<dbReference type="VEuPathDB" id="TriTrypDB:LdBPK_260480.1"/>
<dbReference type="VEuPathDB" id="TriTrypDB:LdCL_260010300"/>
<keyword evidence="2" id="KW-0460">Magnesium</keyword>
<evidence type="ECO:0000256" key="2">
    <source>
        <dbReference type="ARBA" id="ARBA00022842"/>
    </source>
</evidence>
<feature type="domain" description="Poly(A) RNA polymerase mitochondrial-like central palm" evidence="5">
    <location>
        <begin position="247"/>
        <end position="401"/>
    </location>
</feature>
<keyword evidence="1" id="KW-0479">Metal-binding</keyword>
<dbReference type="Proteomes" id="UP000318821">
    <property type="component" value="Unassembled WGS sequence"/>
</dbReference>
<dbReference type="EMBL" id="RHLD01000018">
    <property type="protein sequence ID" value="TPP51946.1"/>
    <property type="molecule type" value="Genomic_DNA"/>
</dbReference>
<dbReference type="PANTHER" id="PTHR23092">
    <property type="entry name" value="POLY(A) RNA POLYMERASE"/>
    <property type="match status" value="1"/>
</dbReference>
<dbReference type="Pfam" id="PF22600">
    <property type="entry name" value="MTPAP-like_central"/>
    <property type="match status" value="1"/>
</dbReference>
<dbReference type="GO" id="GO:0031499">
    <property type="term" value="C:TRAMP complex"/>
    <property type="evidence" value="ECO:0007669"/>
    <property type="project" value="TreeGrafter"/>
</dbReference>
<name>A0A504XTD0_LEIDO</name>
<evidence type="ECO:0000259" key="4">
    <source>
        <dbReference type="Pfam" id="PF03828"/>
    </source>
</evidence>
<dbReference type="CDD" id="cd05402">
    <property type="entry name" value="NT_PAP_TUTase"/>
    <property type="match status" value="1"/>
</dbReference>
<dbReference type="FunFam" id="1.10.1410.10:FF:000070">
    <property type="entry name" value="DNA polymerase sigma-like protein"/>
    <property type="match status" value="1"/>
</dbReference>
<dbReference type="SUPFAM" id="SSF81631">
    <property type="entry name" value="PAP/OAS1 substrate-binding domain"/>
    <property type="match status" value="1"/>
</dbReference>
<protein>
    <submittedName>
        <fullName evidence="7">Cid1 poly A polymerase family protein</fullName>
    </submittedName>
    <submittedName>
        <fullName evidence="6">DNA_polymerase_sigma-like_protein/GeneDB:LmjF.26. 0490</fullName>
    </submittedName>
</protein>
<dbReference type="GO" id="GO:0046872">
    <property type="term" value="F:metal ion binding"/>
    <property type="evidence" value="ECO:0007669"/>
    <property type="project" value="UniProtKB-KW"/>
</dbReference>
<evidence type="ECO:0000256" key="3">
    <source>
        <dbReference type="SAM" id="MobiDB-lite"/>
    </source>
</evidence>
<reference evidence="6" key="3">
    <citation type="submission" date="2020-06" db="EMBL/GenBank/DDBJ databases">
        <authorList>
            <person name="Camacho E."/>
            <person name="Gonzalez-de la Fuente S."/>
            <person name="Rastrojo A."/>
            <person name="Peiro-Pastor R."/>
            <person name="Solana JC."/>
            <person name="Tabera L."/>
            <person name="Gamarro F."/>
            <person name="Carrasco-Ramiro F."/>
            <person name="Requena JM."/>
            <person name="Aguado B."/>
        </authorList>
    </citation>
    <scope>NUCLEOTIDE SEQUENCE</scope>
</reference>
<feature type="compositionally biased region" description="Basic residues" evidence="3">
    <location>
        <begin position="166"/>
        <end position="176"/>
    </location>
</feature>
<feature type="domain" description="PAP-associated" evidence="4">
    <location>
        <begin position="465"/>
        <end position="500"/>
    </location>
</feature>
<evidence type="ECO:0000313" key="7">
    <source>
        <dbReference type="EMBL" id="TPP51946.1"/>
    </source>
</evidence>
<evidence type="ECO:0000313" key="8">
    <source>
        <dbReference type="Proteomes" id="UP000318821"/>
    </source>
</evidence>
<dbReference type="Gene3D" id="3.30.460.10">
    <property type="entry name" value="Beta Polymerase, domain 2"/>
    <property type="match status" value="1"/>
</dbReference>
<accession>A0A504XTD0</accession>
<dbReference type="InterPro" id="IPR002058">
    <property type="entry name" value="PAP_assoc"/>
</dbReference>
<evidence type="ECO:0000313" key="6">
    <source>
        <dbReference type="EMBL" id="CAC5430886.1"/>
    </source>
</evidence>
<evidence type="ECO:0000259" key="5">
    <source>
        <dbReference type="Pfam" id="PF22600"/>
    </source>
</evidence>
<dbReference type="VEuPathDB" id="TriTrypDB:LDHU3_26.0620"/>
<dbReference type="Gene3D" id="1.10.1410.10">
    <property type="match status" value="1"/>
</dbReference>
<dbReference type="GO" id="GO:1990817">
    <property type="term" value="F:poly(A) RNA polymerase activity"/>
    <property type="evidence" value="ECO:0007669"/>
    <property type="project" value="InterPro"/>
</dbReference>
<dbReference type="InterPro" id="IPR045862">
    <property type="entry name" value="Trf4-like"/>
</dbReference>
<dbReference type="SMR" id="A0A504XTD0"/>
<dbReference type="GO" id="GO:0005730">
    <property type="term" value="C:nucleolus"/>
    <property type="evidence" value="ECO:0007669"/>
    <property type="project" value="TreeGrafter"/>
</dbReference>
<sequence length="599" mass="65289">MFRTWMNPEDLASLDRAIERTITHQLSSSFAQPRTRSTSYAHPAPEGHPTQSSSDVPAPLPSSLSGDNAPPHFFPYNHPSRMPAARKEPHTPAGGPHLATPHGQLDRTPRRGNMGKAAANVANKLSPHPARRDDGKAMDGRHPRSPHNGRSDVCSSRTHGAPRPQANRHHGSRRRRSSDSSADDEDGHRSVGSGARRPRTETGSVLVAAALGPSPVLSSSLGISCEIVQSLIPPSSLARCILAFDAKLIELLYCLSPTSEDRETKLRVFDDIRTTMQRAGMDIQIYGSLCTGLVIPASDVDCVLMRSGDEQIASAMSANLSCAMLTIASAATGSVPPKSLKGPLSTAVRIVAERMRKSQSFIHVTSIAHAKVPIVKCRHRRDDVKVDLSFEQSGCVSSNYLCELLCAPGNEMARPLIVLVKALVNNCGLDEPSMGGLGSFPISLLVLWYLQQCVRTRFSAELQRSIGALLAGFLKYYGTEFDFRRLGIDYVQQKTFTKPPADELYIVNPIRPETNCAKAATLFATRVMPLFQRASATFVGLLDANASPATMESQLLHYFAKATSDVRNWRDVSRRAAREPHLVQNMWDAETNMYVGGVL</sequence>
<dbReference type="InterPro" id="IPR054708">
    <property type="entry name" value="MTPAP-like_central"/>
</dbReference>
<dbReference type="Proteomes" id="UP000601710">
    <property type="component" value="Chromosome 26"/>
</dbReference>
<dbReference type="Pfam" id="PF03828">
    <property type="entry name" value="PAP_assoc"/>
    <property type="match status" value="1"/>
</dbReference>
<dbReference type="GO" id="GO:0005739">
    <property type="term" value="C:mitochondrion"/>
    <property type="evidence" value="ECO:0007669"/>
    <property type="project" value="UniProtKB-ARBA"/>
</dbReference>
<gene>
    <name evidence="7" type="ORF">CGC20_4815</name>
    <name evidence="6" type="ORF">LDHU3_26.0620</name>
</gene>
<dbReference type="SUPFAM" id="SSF81301">
    <property type="entry name" value="Nucleotidyltransferase"/>
    <property type="match status" value="1"/>
</dbReference>
<dbReference type="AlphaFoldDB" id="A0A504XTD0"/>
<dbReference type="GO" id="GO:0031123">
    <property type="term" value="P:RNA 3'-end processing"/>
    <property type="evidence" value="ECO:0007669"/>
    <property type="project" value="TreeGrafter"/>
</dbReference>
<dbReference type="EMBL" id="LR812646">
    <property type="protein sequence ID" value="CAC5430886.1"/>
    <property type="molecule type" value="Genomic_DNA"/>
</dbReference>
<proteinExistence type="predicted"/>
<dbReference type="PANTHER" id="PTHR23092:SF15">
    <property type="entry name" value="INACTIVE NON-CANONICAL POLY(A) RNA POLYMERASE PROTEIN TRF4-2-RELATED"/>
    <property type="match status" value="1"/>
</dbReference>
<dbReference type="GO" id="GO:0043634">
    <property type="term" value="P:polyadenylation-dependent ncRNA catabolic process"/>
    <property type="evidence" value="ECO:0007669"/>
    <property type="project" value="TreeGrafter"/>
</dbReference>
<feature type="compositionally biased region" description="Polar residues" evidence="3">
    <location>
        <begin position="25"/>
        <end position="40"/>
    </location>
</feature>
<feature type="region of interest" description="Disordered" evidence="3">
    <location>
        <begin position="25"/>
        <end position="200"/>
    </location>
</feature>
<evidence type="ECO:0000256" key="1">
    <source>
        <dbReference type="ARBA" id="ARBA00022723"/>
    </source>
</evidence>
<dbReference type="GO" id="GO:0003729">
    <property type="term" value="F:mRNA binding"/>
    <property type="evidence" value="ECO:0007669"/>
    <property type="project" value="TreeGrafter"/>
</dbReference>
<reference evidence="8" key="1">
    <citation type="submission" date="2019-02" db="EMBL/GenBank/DDBJ databases">
        <title>FDA dAtabase for Regulatory Grade micrObial Sequences (FDA-ARGOS): Supporting development and validation of Infectious Disease Dx tests.</title>
        <authorList>
            <person name="Duncan R."/>
            <person name="Fisher C."/>
            <person name="Tallon L."/>
            <person name="Sadzewicz L."/>
            <person name="Sengamalay N."/>
            <person name="Ott S."/>
            <person name="Godinez A."/>
            <person name="Nagaraj S."/>
            <person name="Vavikolanu K."/>
            <person name="Vyas G."/>
            <person name="Nadendla S."/>
            <person name="Aluvathingal J."/>
            <person name="Sichtig H."/>
        </authorList>
    </citation>
    <scope>NUCLEOTIDE SEQUENCE [LARGE SCALE GENOMIC DNA]</scope>
    <source>
        <strain evidence="8">FDAARGOS_360</strain>
    </source>
</reference>
<feature type="compositionally biased region" description="Basic and acidic residues" evidence="3">
    <location>
        <begin position="130"/>
        <end position="142"/>
    </location>
</feature>
<reference evidence="7" key="2">
    <citation type="submission" date="2019-02" db="EMBL/GenBank/DDBJ databases">
        <title>FDA dAtabase for Regulatory Grade micrObial Sequences (FDA-ARGOS): Supporting development and validation of Infectious Disease Dx tests.</title>
        <authorList>
            <person name="Duncan R."/>
            <person name="Fisher C."/>
            <person name="Tallon L.J."/>
            <person name="Sadzewicz L."/>
            <person name="Sengamalay N."/>
            <person name="Ott S."/>
            <person name="Godinez A."/>
            <person name="Nagaraj S."/>
            <person name="Nadendla S."/>
            <person name="Sichtig H."/>
        </authorList>
    </citation>
    <scope>NUCLEOTIDE SEQUENCE</scope>
    <source>
        <strain evidence="7">FDAARGOS_360</strain>
    </source>
</reference>
<dbReference type="InterPro" id="IPR043519">
    <property type="entry name" value="NT_sf"/>
</dbReference>
<organism evidence="7 8">
    <name type="scientific">Leishmania donovani</name>
    <dbReference type="NCBI Taxonomy" id="5661"/>
    <lineage>
        <taxon>Eukaryota</taxon>
        <taxon>Discoba</taxon>
        <taxon>Euglenozoa</taxon>
        <taxon>Kinetoplastea</taxon>
        <taxon>Metakinetoplastina</taxon>
        <taxon>Trypanosomatida</taxon>
        <taxon>Trypanosomatidae</taxon>
        <taxon>Leishmaniinae</taxon>
        <taxon>Leishmania</taxon>
    </lineage>
</organism>